<comment type="caution">
    <text evidence="3">The sequence shown here is derived from an EMBL/GenBank/DDBJ whole genome shotgun (WGS) entry which is preliminary data.</text>
</comment>
<dbReference type="SUPFAM" id="SSF54518">
    <property type="entry name" value="Tubby C-terminal domain-like"/>
    <property type="match status" value="1"/>
</dbReference>
<feature type="compositionally biased region" description="Low complexity" evidence="2">
    <location>
        <begin position="520"/>
        <end position="529"/>
    </location>
</feature>
<dbReference type="Pfam" id="PF03803">
    <property type="entry name" value="Scramblase"/>
    <property type="match status" value="2"/>
</dbReference>
<dbReference type="PANTHER" id="PTHR23248">
    <property type="entry name" value="PHOSPHOLIPID SCRAMBLASE-RELATED"/>
    <property type="match status" value="1"/>
</dbReference>
<dbReference type="GO" id="GO:0005886">
    <property type="term" value="C:plasma membrane"/>
    <property type="evidence" value="ECO:0007669"/>
    <property type="project" value="TreeGrafter"/>
</dbReference>
<dbReference type="FunCoup" id="A0A1Y2GH58">
    <property type="interactions" value="162"/>
</dbReference>
<feature type="compositionally biased region" description="Pro residues" evidence="2">
    <location>
        <begin position="490"/>
        <end position="501"/>
    </location>
</feature>
<gene>
    <name evidence="3" type="ORF">BCR41DRAFT_338791</name>
</gene>
<comment type="similarity">
    <text evidence="1">Belongs to the phospholipid scramblase family.</text>
</comment>
<feature type="compositionally biased region" description="Acidic residues" evidence="2">
    <location>
        <begin position="508"/>
        <end position="519"/>
    </location>
</feature>
<dbReference type="InParanoid" id="A0A1Y2GH58"/>
<evidence type="ECO:0000256" key="2">
    <source>
        <dbReference type="SAM" id="MobiDB-lite"/>
    </source>
</evidence>
<evidence type="ECO:0000256" key="1">
    <source>
        <dbReference type="ARBA" id="ARBA00005350"/>
    </source>
</evidence>
<dbReference type="STRING" id="64571.A0A1Y2GH58"/>
<dbReference type="GO" id="GO:0017128">
    <property type="term" value="F:phospholipid scramblase activity"/>
    <property type="evidence" value="ECO:0007669"/>
    <property type="project" value="InterPro"/>
</dbReference>
<dbReference type="PANTHER" id="PTHR23248:SF9">
    <property type="entry name" value="PHOSPHOLIPID SCRAMBLASE"/>
    <property type="match status" value="1"/>
</dbReference>
<evidence type="ECO:0000313" key="3">
    <source>
        <dbReference type="EMBL" id="ORZ10679.1"/>
    </source>
</evidence>
<keyword evidence="4" id="KW-1185">Reference proteome</keyword>
<dbReference type="OrthoDB" id="191150at2759"/>
<proteinExistence type="inferred from homology"/>
<dbReference type="RefSeq" id="XP_021879400.1">
    <property type="nucleotide sequence ID" value="XM_022022124.1"/>
</dbReference>
<sequence length="549" mass="58636">MATRMQRAAITGSKTFTFLRYSGRSPLGHTTTITRTPVARSYQHFQYSSLRRRAAAVTAGGGSKASPSSRGGRIIARTTAPSRANVIRSTAAATASAVNHNHGAYSANNVATSQDQAPSNVIQGLDVASTPAVVPEDPFGVLQPHHPAYKLLAQPALIMTRQIEMMNVLVGFEQANKYAIVDPHGNPIGYIAEEDTTFMKAMSRQVFRTHRPFKASVLDLEGNEILKIHRPFAFINSRIMISTPDDRLIGEVQQEWHLIRRRYNLFTLEQPDPTTMSQHEDHTTTAISTERDLTGRGLNRVQFAHIDGGFLALDFEMQDEQGRNIASVNRNFVGFARELFTDSGQYALRFDAAVIQDLQQQQGLGATPTTAATTDQDLQHAKEIQANKDEKALAQLESRGGLTLDQRAIMLACAVSIDFDYFSRHSGNGGIMPIPMMMGGGHAPVPSNSGDNPMGTVVGAGAGAGAGHVLGDATAGDVTGGAVGTGSMPGTPPMPSAPAPPAGATNEWGEEIWAEDDSSPGDSGDSWFGGEEGGDSWLGGWFDGFGGGD</sequence>
<accession>A0A1Y2GH58</accession>
<dbReference type="InterPro" id="IPR005552">
    <property type="entry name" value="Scramblase"/>
</dbReference>
<reference evidence="3 4" key="1">
    <citation type="submission" date="2016-07" db="EMBL/GenBank/DDBJ databases">
        <title>Pervasive Adenine N6-methylation of Active Genes in Fungi.</title>
        <authorList>
            <consortium name="DOE Joint Genome Institute"/>
            <person name="Mondo S.J."/>
            <person name="Dannebaum R.O."/>
            <person name="Kuo R.C."/>
            <person name="Labutti K."/>
            <person name="Haridas S."/>
            <person name="Kuo A."/>
            <person name="Salamov A."/>
            <person name="Ahrendt S.R."/>
            <person name="Lipzen A."/>
            <person name="Sullivan W."/>
            <person name="Andreopoulos W.B."/>
            <person name="Clum A."/>
            <person name="Lindquist E."/>
            <person name="Daum C."/>
            <person name="Ramamoorthy G.K."/>
            <person name="Gryganskyi A."/>
            <person name="Culley D."/>
            <person name="Magnuson J.K."/>
            <person name="James T.Y."/>
            <person name="O'Malley M.A."/>
            <person name="Stajich J.E."/>
            <person name="Spatafora J.W."/>
            <person name="Visel A."/>
            <person name="Grigoriev I.V."/>
        </authorList>
    </citation>
    <scope>NUCLEOTIDE SEQUENCE [LARGE SCALE GENOMIC DNA]</scope>
    <source>
        <strain evidence="3 4">NRRL 3116</strain>
    </source>
</reference>
<protein>
    <submittedName>
        <fullName evidence="3">Scramblase-domain-containing protein</fullName>
    </submittedName>
</protein>
<dbReference type="GeneID" id="33563968"/>
<dbReference type="InterPro" id="IPR025659">
    <property type="entry name" value="Tubby-like_C"/>
</dbReference>
<name>A0A1Y2GH58_9FUNG</name>
<dbReference type="Proteomes" id="UP000193648">
    <property type="component" value="Unassembled WGS sequence"/>
</dbReference>
<organism evidence="3 4">
    <name type="scientific">Lobosporangium transversale</name>
    <dbReference type="NCBI Taxonomy" id="64571"/>
    <lineage>
        <taxon>Eukaryota</taxon>
        <taxon>Fungi</taxon>
        <taxon>Fungi incertae sedis</taxon>
        <taxon>Mucoromycota</taxon>
        <taxon>Mortierellomycotina</taxon>
        <taxon>Mortierellomycetes</taxon>
        <taxon>Mortierellales</taxon>
        <taxon>Mortierellaceae</taxon>
        <taxon>Lobosporangium</taxon>
    </lineage>
</organism>
<feature type="region of interest" description="Disordered" evidence="2">
    <location>
        <begin position="483"/>
        <end position="549"/>
    </location>
</feature>
<dbReference type="EMBL" id="MCFF01000030">
    <property type="protein sequence ID" value="ORZ10679.1"/>
    <property type="molecule type" value="Genomic_DNA"/>
</dbReference>
<evidence type="ECO:0000313" key="4">
    <source>
        <dbReference type="Proteomes" id="UP000193648"/>
    </source>
</evidence>
<dbReference type="AlphaFoldDB" id="A0A1Y2GH58"/>